<evidence type="ECO:0000313" key="3">
    <source>
        <dbReference type="Proteomes" id="UP000675664"/>
    </source>
</evidence>
<keyword evidence="1" id="KW-0472">Membrane</keyword>
<feature type="transmembrane region" description="Helical" evidence="1">
    <location>
        <begin position="9"/>
        <end position="31"/>
    </location>
</feature>
<gene>
    <name evidence="2" type="ORF">KCX82_02155</name>
</gene>
<feature type="transmembrane region" description="Helical" evidence="1">
    <location>
        <begin position="67"/>
        <end position="85"/>
    </location>
</feature>
<dbReference type="AlphaFoldDB" id="A0A8J7VX52"/>
<dbReference type="Proteomes" id="UP000675664">
    <property type="component" value="Unassembled WGS sequence"/>
</dbReference>
<dbReference type="RefSeq" id="WP_227016790.1">
    <property type="nucleotide sequence ID" value="NZ_JAGSND010000001.1"/>
</dbReference>
<protein>
    <submittedName>
        <fullName evidence="2">Uncharacterized protein</fullName>
    </submittedName>
</protein>
<organism evidence="2 3">
    <name type="scientific">Sinanaerobacter chloroacetimidivorans</name>
    <dbReference type="NCBI Taxonomy" id="2818044"/>
    <lineage>
        <taxon>Bacteria</taxon>
        <taxon>Bacillati</taxon>
        <taxon>Bacillota</taxon>
        <taxon>Clostridia</taxon>
        <taxon>Peptostreptococcales</taxon>
        <taxon>Anaerovoracaceae</taxon>
        <taxon>Sinanaerobacter</taxon>
    </lineage>
</organism>
<proteinExistence type="predicted"/>
<feature type="transmembrane region" description="Helical" evidence="1">
    <location>
        <begin position="97"/>
        <end position="121"/>
    </location>
</feature>
<keyword evidence="1" id="KW-1133">Transmembrane helix</keyword>
<keyword evidence="3" id="KW-1185">Reference proteome</keyword>
<keyword evidence="1" id="KW-0812">Transmembrane</keyword>
<evidence type="ECO:0000256" key="1">
    <source>
        <dbReference type="SAM" id="Phobius"/>
    </source>
</evidence>
<feature type="transmembrane region" description="Helical" evidence="1">
    <location>
        <begin position="37"/>
        <end position="60"/>
    </location>
</feature>
<comment type="caution">
    <text evidence="2">The sequence shown here is derived from an EMBL/GenBank/DDBJ whole genome shotgun (WGS) entry which is preliminary data.</text>
</comment>
<reference evidence="2" key="2">
    <citation type="submission" date="2021-04" db="EMBL/GenBank/DDBJ databases">
        <authorList>
            <person name="Liu J."/>
        </authorList>
    </citation>
    <scope>NUCLEOTIDE SEQUENCE</scope>
    <source>
        <strain evidence="2">BAD-6</strain>
    </source>
</reference>
<reference evidence="2" key="1">
    <citation type="submission" date="2021-04" db="EMBL/GenBank/DDBJ databases">
        <title>Sinoanaerobacter chloroacetimidivorans sp. nov., an obligate anaerobic bacterium isolated from anaerobic sludge.</title>
        <authorList>
            <person name="Bao Y."/>
        </authorList>
    </citation>
    <scope>NUCLEOTIDE SEQUENCE</scope>
    <source>
        <strain evidence="2">BAD-6</strain>
    </source>
</reference>
<sequence>MKQTNRNMLIYFVAVTLLDFALIFIGVRFVLNNPISYQNILSFSILSLILGSVSTALFYLKWKAACIIFNLGLAAGFFEMYRMFIKDLDGWGDLTGLISLFSATVLGLGIGLLVQFVIYFYNKYRSENGNDD</sequence>
<accession>A0A8J7VX52</accession>
<name>A0A8J7VX52_9FIRM</name>
<dbReference type="EMBL" id="JAGSND010000001">
    <property type="protein sequence ID" value="MBR0596669.1"/>
    <property type="molecule type" value="Genomic_DNA"/>
</dbReference>
<evidence type="ECO:0000313" key="2">
    <source>
        <dbReference type="EMBL" id="MBR0596669.1"/>
    </source>
</evidence>